<evidence type="ECO:0000313" key="2">
    <source>
        <dbReference type="Proteomes" id="UP000009007"/>
    </source>
</evidence>
<sequence>MVMSKIDDLLEVYRTQVSLQWNEMLSGQEKVWFCVYDPSYERRIRARLSEFKIVTVQSGHTWQEVDITGLFENWLAGNEYREDFFTDPSLLRYDLDDFVARLADHLTEKIRSAENSTVVAVIGIGSLYGIVRASAVIDRLVRSTDIPGRLMFFFPGDRDRRNYRLLKARDGWSYLATPIEA</sequence>
<evidence type="ECO:0008006" key="3">
    <source>
        <dbReference type="Google" id="ProtNLM"/>
    </source>
</evidence>
<gene>
    <name evidence="1" type="ordered locus">BN140_0946</name>
</gene>
<name>I7LM25_METBM</name>
<dbReference type="STRING" id="1201294.BN140_0946"/>
<reference evidence="2" key="1">
    <citation type="journal article" date="2012" name="J. Bacteriol.">
        <title>Complete genome sequence of the hydrogenotrophic, methanogenic archaeon Methanoculleus bourgensis strain MS2T, isolated from a sewage sludge digester.</title>
        <authorList>
            <person name="Maus I."/>
            <person name="Wibberg D."/>
            <person name="Stantscheff R."/>
            <person name="Eikmeyer F.G."/>
            <person name="Seffner A."/>
            <person name="Boelter J."/>
            <person name="Szczepanowski R."/>
            <person name="Blom J."/>
            <person name="Jaenicke S."/>
            <person name="Konig H."/>
            <person name="Puhler A."/>
            <person name="Schluter A."/>
        </authorList>
    </citation>
    <scope>NUCLEOTIDE SEQUENCE [LARGE SCALE GENOMIC DNA]</scope>
    <source>
        <strain evidence="2">ATCC 43281 / DSM 3045 / OCM 15 / MS2</strain>
    </source>
</reference>
<dbReference type="BioCyc" id="MBOU1201294:BN140_RS04765-MONOMER"/>
<protein>
    <recommendedName>
        <fullName evidence="3">DUF1788 domain-containing protein</fullName>
    </recommendedName>
</protein>
<dbReference type="EMBL" id="HE964772">
    <property type="protein sequence ID" value="CCJ35869.1"/>
    <property type="molecule type" value="Genomic_DNA"/>
</dbReference>
<evidence type="ECO:0000313" key="1">
    <source>
        <dbReference type="EMBL" id="CCJ35869.1"/>
    </source>
</evidence>
<dbReference type="InterPro" id="IPR014858">
    <property type="entry name" value="BrxB"/>
</dbReference>
<dbReference type="Pfam" id="PF08747">
    <property type="entry name" value="BrxB"/>
    <property type="match status" value="1"/>
</dbReference>
<organism evidence="1 2">
    <name type="scientific">Methanoculleus bourgensis (strain ATCC 43281 / DSM 3045 / OCM 15 / MS2)</name>
    <name type="common">Methanogenium bourgense</name>
    <dbReference type="NCBI Taxonomy" id="1201294"/>
    <lineage>
        <taxon>Archaea</taxon>
        <taxon>Methanobacteriati</taxon>
        <taxon>Methanobacteriota</taxon>
        <taxon>Stenosarchaea group</taxon>
        <taxon>Methanomicrobia</taxon>
        <taxon>Methanomicrobiales</taxon>
        <taxon>Methanomicrobiaceae</taxon>
        <taxon>Methanoculleus</taxon>
    </lineage>
</organism>
<dbReference type="AlphaFoldDB" id="I7LM25"/>
<dbReference type="PATRIC" id="fig|1201294.9.peg.1046"/>
<accession>I7LM25</accession>
<keyword evidence="2" id="KW-1185">Reference proteome</keyword>
<dbReference type="HOGENOM" id="CLU_126553_0_0_2"/>
<proteinExistence type="predicted"/>
<dbReference type="Proteomes" id="UP000009007">
    <property type="component" value="Chromosome I"/>
</dbReference>
<dbReference type="KEGG" id="mbg:BN140_0946"/>